<sequence>MFILKDIRENYKLILLVVVFNCIHFVGFNQIDTTFWFVAPNASSGVGDTPISLELTSYADPATVTISLPATPSFTPLSYNLPANSYQSVDLTPFISDIIATTGNVVMDNGIKIASTADISANYSLNSSSNKEVIGLKGALALGLEFYTPFQKHWSNTTSTPTAFSSFDIVATEDNTTVLITPRADIVGRTKDATFSITLNEGQTYSARDLDPLPSSSLSGSIVSVDKPVAVTIFEDGLENGTCADAIGEQMTNTESLGNKFVVHKGTGNDDRIYVLATENGTNFTVNTSSTTNASISWGESYEFQLTDDVAYISSNKPVYVYHVSSMGCELSLASVPNVYCAGNNKTSIYRTSTDDFGVVVYTRSGNEGMFTVNGAPASINASDFVSVPGTSGDLMVAQKFFTTAEIPVGTLVDIENSNDVFGLAVLSGNSGDGYSYNYQTEYESSPFAIAGSDASVCANVSMPLNGIVGGGPINGSWSSSGYGTFTNGLNDLNNEYVPSSLDALISPVEIILTSDGSLCPVQKDTFLLTVGEPPVINASVDQTVCANNADVQLDGSVQGGSTTGTWTSYGTGSFSPHPDSLNATYIPSAADITNGNVRLLLTTTNNGNCTAEKDSIDISITPPPIVDIVEDTIRLCANNNVVTLNGTVSGASTTGQWTSEGDGIFNPNNVSLNTDYAPGVNDLNNSGTWIKLSSTSNGRCVAEMDSVFIRYTPEPEVDAGLNDLICTNDSLIDLNGLITGGTSSGIWSGGAGTYSPSNTDLNATYTPTVSEITSGQIALTLTSTSNGNCAVESDVVQFVFVAPPYANFNTTDNCLNDSSKFVNFSLAGYGTITNNEWNFGEGNTSNQLNPSYYYNQEGNYDVQLTVTNSNGCKDSIQKNIEIFALPTADFTFTGSCENNQRTVSFVDNSVSADDINYWFYDFGGQGTINLPDYDVVFTNSGNYSIQHIVSTVNNCSDTIKKPLMITPAPKAGFTFNFTSGINVGTTYNFIDTSLYTTAWDWEFGNGEISNEQDPTTIYFQNGTFPVKQYVYDDLGCFDSTVVWVTIDNVTEEINTLIPNVISPNGDGYNDVWKLPFIQLLYPEASVEVFNKWGQQVFESQGYTTQWDGTYKGEDVPDGNYYYIINLNTSNEEQVYKGALLVLRKGKQ</sequence>
<dbReference type="InterPro" id="IPR035234">
    <property type="entry name" value="IgGFc-bd_N"/>
</dbReference>
<dbReference type="Gene3D" id="2.60.40.10">
    <property type="entry name" value="Immunoglobulins"/>
    <property type="match status" value="3"/>
</dbReference>
<dbReference type="AlphaFoldDB" id="A0A2I0R406"/>
<proteinExistence type="predicted"/>
<dbReference type="InterPro" id="IPR022409">
    <property type="entry name" value="PKD/Chitinase_dom"/>
</dbReference>
<dbReference type="Pfam" id="PF18911">
    <property type="entry name" value="PKD_4"/>
    <property type="match status" value="2"/>
</dbReference>
<dbReference type="OrthoDB" id="9765926at2"/>
<comment type="caution">
    <text evidence="3">The sequence shown here is derived from an EMBL/GenBank/DDBJ whole genome shotgun (WGS) entry which is preliminary data.</text>
</comment>
<dbReference type="RefSeq" id="WP_101333805.1">
    <property type="nucleotide sequence ID" value="NZ_PJNI01000003.1"/>
</dbReference>
<dbReference type="InterPro" id="IPR013783">
    <property type="entry name" value="Ig-like_fold"/>
</dbReference>
<keyword evidence="4" id="KW-1185">Reference proteome</keyword>
<keyword evidence="1" id="KW-0472">Membrane</keyword>
<evidence type="ECO:0000256" key="1">
    <source>
        <dbReference type="SAM" id="Phobius"/>
    </source>
</evidence>
<evidence type="ECO:0000313" key="3">
    <source>
        <dbReference type="EMBL" id="PKR81324.1"/>
    </source>
</evidence>
<dbReference type="NCBIfam" id="TIGR04131">
    <property type="entry name" value="Bac_Flav_CTERM"/>
    <property type="match status" value="1"/>
</dbReference>
<gene>
    <name evidence="3" type="ORF">CW751_04510</name>
</gene>
<reference evidence="3 4" key="1">
    <citation type="submission" date="2017-12" db="EMBL/GenBank/DDBJ databases">
        <title>The draft genome sequence of Brumimicrobium saltpan LHR20.</title>
        <authorList>
            <person name="Do Z.-J."/>
            <person name="Luo H.-R."/>
        </authorList>
    </citation>
    <scope>NUCLEOTIDE SEQUENCE [LARGE SCALE GENOMIC DNA]</scope>
    <source>
        <strain evidence="3 4">LHR20</strain>
    </source>
</reference>
<evidence type="ECO:0000259" key="2">
    <source>
        <dbReference type="PROSITE" id="PS50093"/>
    </source>
</evidence>
<dbReference type="Pfam" id="PF13585">
    <property type="entry name" value="CHU_C"/>
    <property type="match status" value="1"/>
</dbReference>
<dbReference type="InterPro" id="IPR035986">
    <property type="entry name" value="PKD_dom_sf"/>
</dbReference>
<evidence type="ECO:0000313" key="4">
    <source>
        <dbReference type="Proteomes" id="UP000236654"/>
    </source>
</evidence>
<dbReference type="EMBL" id="PJNI01000003">
    <property type="protein sequence ID" value="PKR81324.1"/>
    <property type="molecule type" value="Genomic_DNA"/>
</dbReference>
<dbReference type="InterPro" id="IPR026341">
    <property type="entry name" value="T9SS_type_B"/>
</dbReference>
<dbReference type="InterPro" id="IPR000601">
    <property type="entry name" value="PKD_dom"/>
</dbReference>
<dbReference type="SMART" id="SM00089">
    <property type="entry name" value="PKD"/>
    <property type="match status" value="3"/>
</dbReference>
<feature type="transmembrane region" description="Helical" evidence="1">
    <location>
        <begin position="12"/>
        <end position="31"/>
    </location>
</feature>
<protein>
    <recommendedName>
        <fullName evidence="2">PKD domain-containing protein</fullName>
    </recommendedName>
</protein>
<organism evidence="3 4">
    <name type="scientific">Brumimicrobium salinarum</name>
    <dbReference type="NCBI Taxonomy" id="2058658"/>
    <lineage>
        <taxon>Bacteria</taxon>
        <taxon>Pseudomonadati</taxon>
        <taxon>Bacteroidota</taxon>
        <taxon>Flavobacteriia</taxon>
        <taxon>Flavobacteriales</taxon>
        <taxon>Crocinitomicaceae</taxon>
        <taxon>Brumimicrobium</taxon>
    </lineage>
</organism>
<feature type="domain" description="PKD" evidence="2">
    <location>
        <begin position="998"/>
        <end position="1036"/>
    </location>
</feature>
<keyword evidence="1" id="KW-0812">Transmembrane</keyword>
<dbReference type="PROSITE" id="PS50093">
    <property type="entry name" value="PKD"/>
    <property type="match status" value="2"/>
</dbReference>
<dbReference type="Proteomes" id="UP000236654">
    <property type="component" value="Unassembled WGS sequence"/>
</dbReference>
<dbReference type="CDD" id="cd00146">
    <property type="entry name" value="PKD"/>
    <property type="match status" value="1"/>
</dbReference>
<keyword evidence="1" id="KW-1133">Transmembrane helix</keyword>
<feature type="domain" description="PKD" evidence="2">
    <location>
        <begin position="823"/>
        <end position="883"/>
    </location>
</feature>
<dbReference type="SUPFAM" id="SSF49299">
    <property type="entry name" value="PKD domain"/>
    <property type="match status" value="3"/>
</dbReference>
<dbReference type="Pfam" id="PF17517">
    <property type="entry name" value="IgGFc_binding"/>
    <property type="match status" value="1"/>
</dbReference>
<name>A0A2I0R406_9FLAO</name>
<accession>A0A2I0R406</accession>